<dbReference type="NCBIfam" id="TIGR01970">
    <property type="entry name" value="DEAH_box_HrpB"/>
    <property type="match status" value="1"/>
</dbReference>
<dbReference type="SUPFAM" id="SSF52540">
    <property type="entry name" value="P-loop containing nucleoside triphosphate hydrolases"/>
    <property type="match status" value="1"/>
</dbReference>
<dbReference type="GO" id="GO:0003676">
    <property type="term" value="F:nucleic acid binding"/>
    <property type="evidence" value="ECO:0007669"/>
    <property type="project" value="InterPro"/>
</dbReference>
<dbReference type="InterPro" id="IPR011545">
    <property type="entry name" value="DEAD/DEAH_box_helicase_dom"/>
</dbReference>
<dbReference type="KEGG" id="mmw:Mmwyl1_4194"/>
<dbReference type="SMART" id="SM00490">
    <property type="entry name" value="HELICc"/>
    <property type="match status" value="1"/>
</dbReference>
<dbReference type="eggNOG" id="COG1643">
    <property type="taxonomic scope" value="Bacteria"/>
</dbReference>
<dbReference type="PROSITE" id="PS51194">
    <property type="entry name" value="HELICASE_CTER"/>
    <property type="match status" value="1"/>
</dbReference>
<dbReference type="FunFam" id="3.40.50.300:FF:002125">
    <property type="entry name" value="ATP-dependent helicase HrpB"/>
    <property type="match status" value="1"/>
</dbReference>
<sequence>MDELSQHNVVLQAEPGAGKSTVLPLSLLDSRWLKGKKIIMLEPRRVAVKSIAYYLADKLGEKVGERIGYQVKNDRNISEDTVLEIVTEGILIRRLQNDPELKGIGLVIFDEFHLRSIQSDLSLMLSLEVQQTIRDDLKLLVMSATIDTGMISRYMGGAKVIECSGRTFPVSVSYAVPNKNSIVTQVSEALNIVLKGNASGDVLVFLSGQADINRCISKAKETVDTNTEVLFLPLYGSLTLAQQEKALVPDPLGKRRIIFATNIAETSLTIECVTCVIDSGLEKILVYDPISGMTRFETQFISKASAEQRKGRAGRTQAGQCIRLWDEHKHRSLNDFQLEEVLFTDLTSVLLELYQWGVGRYEDVYWLTPPPKPNYESAKKTLIILGMIDIDNKLTDLAHQALGLGLSPRLSAMLLQAKGTTEQGIACDLAAILSDRDIFHNGSGVDITDRLLAVQAYKYDRKSALNSYPLKRSGVEQLIVSSVKYRRRLKLDERIPIFSLADLQGLVGKLLLYAYPDRLAKKRNHSDGRYKLSNGRGVFLFEDDPLFGSDWLVVADCDAQKEGGRIYSANSISTESVFDSLDEKIEERDSFVFDVTKRTIIGRKIKKYGALELSYKMLSRIPPEVFQNCLQQVVKDNFFDVFNWTNQCDDFVSRAKWLGEHIDGFPKISKENIINTLDQWLLPYLSNVDSIQALRKLNIFDLLLGYMSWDDKQTLSREAPEKYTTPSNKILPIIYDEQKGPTVSVQLQEMFGQVDSPMIGGGRVAIRFELLSPALRPIQTTSDLRNFWRTSYFDVAKDMRGKYPKHRWPDKPMLEKAGRSIKM</sequence>
<dbReference type="SMART" id="SM00487">
    <property type="entry name" value="DEXDc"/>
    <property type="match status" value="1"/>
</dbReference>
<evidence type="ECO:0000256" key="2">
    <source>
        <dbReference type="ARBA" id="ARBA00022801"/>
    </source>
</evidence>
<evidence type="ECO:0000256" key="4">
    <source>
        <dbReference type="ARBA" id="ARBA00022840"/>
    </source>
</evidence>
<keyword evidence="1" id="KW-0547">Nucleotide-binding</keyword>
<dbReference type="GO" id="GO:0005524">
    <property type="term" value="F:ATP binding"/>
    <property type="evidence" value="ECO:0007669"/>
    <property type="project" value="UniProtKB-KW"/>
</dbReference>
<proteinExistence type="predicted"/>
<gene>
    <name evidence="7" type="ordered locus">Mmwyl1_4194</name>
</gene>
<dbReference type="Gene3D" id="1.20.120.1080">
    <property type="match status" value="1"/>
</dbReference>
<dbReference type="AlphaFoldDB" id="A6W311"/>
<dbReference type="PIRSF" id="PIRSF005496">
    <property type="entry name" value="ATP_hel_hrpB"/>
    <property type="match status" value="1"/>
</dbReference>
<dbReference type="InterPro" id="IPR027417">
    <property type="entry name" value="P-loop_NTPase"/>
</dbReference>
<dbReference type="Pfam" id="PF08482">
    <property type="entry name" value="HrpB_C"/>
    <property type="match status" value="1"/>
</dbReference>
<evidence type="ECO:0000259" key="6">
    <source>
        <dbReference type="PROSITE" id="PS51194"/>
    </source>
</evidence>
<dbReference type="HOGENOM" id="CLU_001832_5_6_6"/>
<dbReference type="InterPro" id="IPR013689">
    <property type="entry name" value="RNA_helicase_ATP-dep_HrpB_C"/>
</dbReference>
<dbReference type="Pfam" id="PF00270">
    <property type="entry name" value="DEAD"/>
    <property type="match status" value="1"/>
</dbReference>
<organism evidence="7">
    <name type="scientific">Marinomonas sp. (strain MWYL1)</name>
    <dbReference type="NCBI Taxonomy" id="400668"/>
    <lineage>
        <taxon>Bacteria</taxon>
        <taxon>Pseudomonadati</taxon>
        <taxon>Pseudomonadota</taxon>
        <taxon>Gammaproteobacteria</taxon>
        <taxon>Oceanospirillales</taxon>
        <taxon>Oceanospirillaceae</taxon>
        <taxon>Marinomonas</taxon>
    </lineage>
</organism>
<dbReference type="InterPro" id="IPR014001">
    <property type="entry name" value="Helicase_ATP-bd"/>
</dbReference>
<dbReference type="GO" id="GO:0016787">
    <property type="term" value="F:hydrolase activity"/>
    <property type="evidence" value="ECO:0007669"/>
    <property type="project" value="UniProtKB-KW"/>
</dbReference>
<evidence type="ECO:0000259" key="5">
    <source>
        <dbReference type="PROSITE" id="PS51192"/>
    </source>
</evidence>
<name>A6W311_MARMS</name>
<dbReference type="Gene3D" id="3.40.50.300">
    <property type="entry name" value="P-loop containing nucleotide triphosphate hydrolases"/>
    <property type="match status" value="2"/>
</dbReference>
<keyword evidence="2" id="KW-0378">Hydrolase</keyword>
<dbReference type="PANTHER" id="PTHR43519:SF1">
    <property type="entry name" value="ATP-DEPENDENT RNA HELICASE HRPB"/>
    <property type="match status" value="1"/>
</dbReference>
<dbReference type="InterPro" id="IPR010225">
    <property type="entry name" value="HrpB"/>
</dbReference>
<dbReference type="STRING" id="400668.Mmwyl1_4194"/>
<evidence type="ECO:0000313" key="7">
    <source>
        <dbReference type="EMBL" id="ABR73090.1"/>
    </source>
</evidence>
<dbReference type="CDD" id="cd18791">
    <property type="entry name" value="SF2_C_RHA"/>
    <property type="match status" value="1"/>
</dbReference>
<dbReference type="SMART" id="SM00847">
    <property type="entry name" value="HA2"/>
    <property type="match status" value="1"/>
</dbReference>
<reference evidence="7" key="1">
    <citation type="submission" date="2007-06" db="EMBL/GenBank/DDBJ databases">
        <title>Complete sequence of Marinomonas sp. MWYL1.</title>
        <authorList>
            <consortium name="US DOE Joint Genome Institute"/>
            <person name="Copeland A."/>
            <person name="Lucas S."/>
            <person name="Lapidus A."/>
            <person name="Barry K."/>
            <person name="Glavina del Rio T."/>
            <person name="Dalin E."/>
            <person name="Tice H."/>
            <person name="Pitluck S."/>
            <person name="Kiss H."/>
            <person name="Brettin T."/>
            <person name="Bruce D."/>
            <person name="Detter J.C."/>
            <person name="Han C."/>
            <person name="Schmutz J."/>
            <person name="Larimer F."/>
            <person name="Land M."/>
            <person name="Hauser L."/>
            <person name="Kyrpides N."/>
            <person name="Kim E."/>
            <person name="Johnston A.W.B."/>
            <person name="Todd J.D."/>
            <person name="Rogers R."/>
            <person name="Wexler M."/>
            <person name="Bond P.L."/>
            <person name="Li Y."/>
            <person name="Richardson P."/>
        </authorList>
    </citation>
    <scope>NUCLEOTIDE SEQUENCE [LARGE SCALE GENOMIC DNA]</scope>
    <source>
        <strain evidence="7">MWYL1</strain>
    </source>
</reference>
<dbReference type="CDD" id="cd17990">
    <property type="entry name" value="DEXHc_HrpB"/>
    <property type="match status" value="1"/>
</dbReference>
<dbReference type="InterPro" id="IPR001650">
    <property type="entry name" value="Helicase_C-like"/>
</dbReference>
<dbReference type="InterPro" id="IPR007502">
    <property type="entry name" value="Helicase-assoc_dom"/>
</dbReference>
<feature type="domain" description="Helicase ATP-binding" evidence="5">
    <location>
        <begin position="1"/>
        <end position="164"/>
    </location>
</feature>
<dbReference type="PANTHER" id="PTHR43519">
    <property type="entry name" value="ATP-DEPENDENT RNA HELICASE HRPB"/>
    <property type="match status" value="1"/>
</dbReference>
<dbReference type="PROSITE" id="PS51192">
    <property type="entry name" value="HELICASE_ATP_BIND_1"/>
    <property type="match status" value="1"/>
</dbReference>
<dbReference type="GO" id="GO:0004386">
    <property type="term" value="F:helicase activity"/>
    <property type="evidence" value="ECO:0007669"/>
    <property type="project" value="UniProtKB-KW"/>
</dbReference>
<evidence type="ECO:0000256" key="3">
    <source>
        <dbReference type="ARBA" id="ARBA00022806"/>
    </source>
</evidence>
<dbReference type="InterPro" id="IPR049614">
    <property type="entry name" value="HrpB_DEXH"/>
</dbReference>
<dbReference type="Pfam" id="PF00271">
    <property type="entry name" value="Helicase_C"/>
    <property type="match status" value="1"/>
</dbReference>
<accession>A6W311</accession>
<feature type="domain" description="Helicase C-terminal" evidence="6">
    <location>
        <begin position="185"/>
        <end position="357"/>
    </location>
</feature>
<protein>
    <submittedName>
        <fullName evidence="7">ATP-dependent helicase HrpB</fullName>
    </submittedName>
</protein>
<keyword evidence="4" id="KW-0067">ATP-binding</keyword>
<evidence type="ECO:0000256" key="1">
    <source>
        <dbReference type="ARBA" id="ARBA00022741"/>
    </source>
</evidence>
<keyword evidence="3 7" id="KW-0347">Helicase</keyword>
<dbReference type="EMBL" id="CP000749">
    <property type="protein sequence ID" value="ABR73090.1"/>
    <property type="molecule type" value="Genomic_DNA"/>
</dbReference>